<name>A0AAD5X993_9FUNG</name>
<evidence type="ECO:0000313" key="5">
    <source>
        <dbReference type="EMBL" id="KAJ3107002.1"/>
    </source>
</evidence>
<proteinExistence type="inferred from homology"/>
<evidence type="ECO:0000259" key="4">
    <source>
        <dbReference type="PROSITE" id="PS51767"/>
    </source>
</evidence>
<feature type="chain" id="PRO_5041918690" description="Peptidase A1 domain-containing protein" evidence="3">
    <location>
        <begin position="20"/>
        <end position="424"/>
    </location>
</feature>
<dbReference type="SUPFAM" id="SSF50630">
    <property type="entry name" value="Acid proteases"/>
    <property type="match status" value="1"/>
</dbReference>
<dbReference type="CDD" id="cd05471">
    <property type="entry name" value="pepsin_like"/>
    <property type="match status" value="1"/>
</dbReference>
<dbReference type="AlphaFoldDB" id="A0AAD5X993"/>
<dbReference type="Gene3D" id="2.40.70.10">
    <property type="entry name" value="Acid Proteases"/>
    <property type="match status" value="2"/>
</dbReference>
<evidence type="ECO:0000256" key="3">
    <source>
        <dbReference type="SAM" id="SignalP"/>
    </source>
</evidence>
<keyword evidence="3" id="KW-0732">Signal</keyword>
<dbReference type="PRINTS" id="PR00792">
    <property type="entry name" value="PEPSIN"/>
</dbReference>
<reference evidence="5" key="1">
    <citation type="submission" date="2020-05" db="EMBL/GenBank/DDBJ databases">
        <title>Phylogenomic resolution of chytrid fungi.</title>
        <authorList>
            <person name="Stajich J.E."/>
            <person name="Amses K."/>
            <person name="Simmons R."/>
            <person name="Seto K."/>
            <person name="Myers J."/>
            <person name="Bonds A."/>
            <person name="Quandt C.A."/>
            <person name="Barry K."/>
            <person name="Liu P."/>
            <person name="Grigoriev I."/>
            <person name="Longcore J.E."/>
            <person name="James T.Y."/>
        </authorList>
    </citation>
    <scope>NUCLEOTIDE SEQUENCE</scope>
    <source>
        <strain evidence="5">JEL0513</strain>
    </source>
</reference>
<dbReference type="PROSITE" id="PS51767">
    <property type="entry name" value="PEPTIDASE_A1"/>
    <property type="match status" value="1"/>
</dbReference>
<evidence type="ECO:0000256" key="2">
    <source>
        <dbReference type="PIRSR" id="PIRSR601461-1"/>
    </source>
</evidence>
<evidence type="ECO:0000256" key="1">
    <source>
        <dbReference type="ARBA" id="ARBA00007447"/>
    </source>
</evidence>
<dbReference type="EMBL" id="JADGJH010001924">
    <property type="protein sequence ID" value="KAJ3107002.1"/>
    <property type="molecule type" value="Genomic_DNA"/>
</dbReference>
<evidence type="ECO:0000313" key="6">
    <source>
        <dbReference type="Proteomes" id="UP001211907"/>
    </source>
</evidence>
<keyword evidence="6" id="KW-1185">Reference proteome</keyword>
<organism evidence="5 6">
    <name type="scientific">Physocladia obscura</name>
    <dbReference type="NCBI Taxonomy" id="109957"/>
    <lineage>
        <taxon>Eukaryota</taxon>
        <taxon>Fungi</taxon>
        <taxon>Fungi incertae sedis</taxon>
        <taxon>Chytridiomycota</taxon>
        <taxon>Chytridiomycota incertae sedis</taxon>
        <taxon>Chytridiomycetes</taxon>
        <taxon>Chytridiales</taxon>
        <taxon>Chytriomycetaceae</taxon>
        <taxon>Physocladia</taxon>
    </lineage>
</organism>
<sequence>MHIDLVTTFVLASVGGAVAGQSDSVTVSITKKTSSLPAGKHALSNDAVRIINIKNKISGINTGVKSAIIPSNSAALINEQNNLYTVPVTLSDGNVYTFDLDTGSSDLWVRGIECQGDDSCAGNAANYSDFSYVGFPFVDLYGSGAAAGYVFKANATIASFTSELLIGLTAIELQDTGSDGLLGLAFSSIGTLSYQVTPHVNISGNWFDALNLDNPVFGFYLSNYADGDNGEVTFGGYDAAKYSGDPAWFDLQNIISRPTPSPGYWTISINDWTWSVDATDSSPGGSGPLLDPKATYPIQYTIADTGTTLVYLPDVVFNSLALGALKATYNPDPLVEDYVIPCTNSLPNVNFYSAVANATFSIPSSIYTYVAGTDSLNNTVCIPGFQPGGDQLGIFGDVFTRAYYTFFDKKNLRLGYAPAVHSVQ</sequence>
<feature type="domain" description="Peptidase A1" evidence="4">
    <location>
        <begin position="84"/>
        <end position="417"/>
    </location>
</feature>
<feature type="active site" evidence="2">
    <location>
        <position position="304"/>
    </location>
</feature>
<dbReference type="InterPro" id="IPR021109">
    <property type="entry name" value="Peptidase_aspartic_dom_sf"/>
</dbReference>
<dbReference type="Proteomes" id="UP001211907">
    <property type="component" value="Unassembled WGS sequence"/>
</dbReference>
<comment type="caution">
    <text evidence="5">The sequence shown here is derived from an EMBL/GenBank/DDBJ whole genome shotgun (WGS) entry which is preliminary data.</text>
</comment>
<dbReference type="InterPro" id="IPR033121">
    <property type="entry name" value="PEPTIDASE_A1"/>
</dbReference>
<protein>
    <recommendedName>
        <fullName evidence="4">Peptidase A1 domain-containing protein</fullName>
    </recommendedName>
</protein>
<feature type="signal peptide" evidence="3">
    <location>
        <begin position="1"/>
        <end position="19"/>
    </location>
</feature>
<feature type="active site" evidence="2">
    <location>
        <position position="101"/>
    </location>
</feature>
<dbReference type="GO" id="GO:0004190">
    <property type="term" value="F:aspartic-type endopeptidase activity"/>
    <property type="evidence" value="ECO:0007669"/>
    <property type="project" value="InterPro"/>
</dbReference>
<dbReference type="InterPro" id="IPR001461">
    <property type="entry name" value="Aspartic_peptidase_A1"/>
</dbReference>
<gene>
    <name evidence="5" type="ORF">HK100_003650</name>
</gene>
<accession>A0AAD5X993</accession>
<comment type="similarity">
    <text evidence="1">Belongs to the peptidase A1 family.</text>
</comment>
<dbReference type="PANTHER" id="PTHR47966">
    <property type="entry name" value="BETA-SITE APP-CLEAVING ENZYME, ISOFORM A-RELATED"/>
    <property type="match status" value="1"/>
</dbReference>
<dbReference type="GO" id="GO:0006508">
    <property type="term" value="P:proteolysis"/>
    <property type="evidence" value="ECO:0007669"/>
    <property type="project" value="InterPro"/>
</dbReference>
<dbReference type="InterPro" id="IPR034164">
    <property type="entry name" value="Pepsin-like_dom"/>
</dbReference>
<dbReference type="Pfam" id="PF00026">
    <property type="entry name" value="Asp"/>
    <property type="match status" value="1"/>
</dbReference>
<dbReference type="PANTHER" id="PTHR47966:SF51">
    <property type="entry name" value="BETA-SITE APP-CLEAVING ENZYME, ISOFORM A-RELATED"/>
    <property type="match status" value="1"/>
</dbReference>